<accession>A0A844SKH0</accession>
<dbReference type="InterPro" id="IPR011051">
    <property type="entry name" value="RmlC_Cupin_sf"/>
</dbReference>
<feature type="coiled-coil region" evidence="1">
    <location>
        <begin position="160"/>
        <end position="187"/>
    </location>
</feature>
<dbReference type="InterPro" id="IPR014710">
    <property type="entry name" value="RmlC-like_jellyroll"/>
</dbReference>
<organism evidence="2 3">
    <name type="scientific">Bradyrhizobium pachyrhizi</name>
    <dbReference type="NCBI Taxonomy" id="280333"/>
    <lineage>
        <taxon>Bacteria</taxon>
        <taxon>Pseudomonadati</taxon>
        <taxon>Pseudomonadota</taxon>
        <taxon>Alphaproteobacteria</taxon>
        <taxon>Hyphomicrobiales</taxon>
        <taxon>Nitrobacteraceae</taxon>
        <taxon>Bradyrhizobium</taxon>
    </lineage>
</organism>
<keyword evidence="3" id="KW-1185">Reference proteome</keyword>
<protein>
    <recommendedName>
        <fullName evidence="4">Metal-dependent protein of the double-stranded beta helix superfamily-like protein</fullName>
    </recommendedName>
</protein>
<dbReference type="SUPFAM" id="SSF51182">
    <property type="entry name" value="RmlC-like cupins"/>
    <property type="match status" value="1"/>
</dbReference>
<dbReference type="Gene3D" id="2.60.120.10">
    <property type="entry name" value="Jelly Rolls"/>
    <property type="match status" value="1"/>
</dbReference>
<reference evidence="2 3" key="1">
    <citation type="submission" date="2019-12" db="EMBL/GenBank/DDBJ databases">
        <title>Draft genome sequences Bradyrhizobium cajani AMBPC1010, Bradyrhizobium pachyrhizi AMBPC1040 and Bradyrhizobium yuanmingense ALSPC3051, three plant growth promoting strains isolated from nodules of Cajanus cajan L. in Dominican Republic.</title>
        <authorList>
            <person name="Flores-Felix J.D."/>
            <person name="Araujo J."/>
            <person name="Diaz-Alcantara C."/>
            <person name="Gonzalez-Andres F."/>
            <person name="Velazquez E."/>
        </authorList>
    </citation>
    <scope>NUCLEOTIDE SEQUENCE [LARGE SCALE GENOMIC DNA]</scope>
    <source>
        <strain evidence="2 3">1040</strain>
    </source>
</reference>
<keyword evidence="1" id="KW-0175">Coiled coil</keyword>
<dbReference type="Proteomes" id="UP000436468">
    <property type="component" value="Unassembled WGS sequence"/>
</dbReference>
<proteinExistence type="predicted"/>
<name>A0A844SKH0_9BRAD</name>
<dbReference type="AlphaFoldDB" id="A0A844SKH0"/>
<evidence type="ECO:0000313" key="2">
    <source>
        <dbReference type="EMBL" id="MVT66377.1"/>
    </source>
</evidence>
<gene>
    <name evidence="2" type="ORF">GPL21_14855</name>
</gene>
<evidence type="ECO:0000313" key="3">
    <source>
        <dbReference type="Proteomes" id="UP000436468"/>
    </source>
</evidence>
<comment type="caution">
    <text evidence="2">The sequence shown here is derived from an EMBL/GenBank/DDBJ whole genome shotgun (WGS) entry which is preliminary data.</text>
</comment>
<dbReference type="RefSeq" id="WP_028333669.1">
    <property type="nucleotide sequence ID" value="NZ_LFIQ01000107.1"/>
</dbReference>
<evidence type="ECO:0008006" key="4">
    <source>
        <dbReference type="Google" id="ProtNLM"/>
    </source>
</evidence>
<evidence type="ECO:0000256" key="1">
    <source>
        <dbReference type="SAM" id="Coils"/>
    </source>
</evidence>
<dbReference type="EMBL" id="WQNF01000008">
    <property type="protein sequence ID" value="MVT66377.1"/>
    <property type="molecule type" value="Genomic_DNA"/>
</dbReference>
<sequence length="190" mass="21292">MFDTERFVADCRAAFAADPSHRAIHEIVARAMSEPAAVFKGLGEPQRPESRALFHSETLTILNVVWPPSYIVPPHDHHMWAVIGVYAGREDNVFWRRIPGEPNRIEAAGARALCVRDTVPLGTDIIHSVINPIDRLSGAIHVYGGDFFATERSKWDSLTLEEGRSDREEARRDFERASARYEASLREAAG</sequence>